<dbReference type="SMART" id="SM00014">
    <property type="entry name" value="acidPPc"/>
    <property type="match status" value="1"/>
</dbReference>
<keyword evidence="1" id="KW-0472">Membrane</keyword>
<protein>
    <submittedName>
        <fullName evidence="3">Phosphatase PAP2 family protein</fullName>
    </submittedName>
</protein>
<gene>
    <name evidence="3" type="ORF">PSDVSF_08610</name>
</gene>
<feature type="transmembrane region" description="Helical" evidence="1">
    <location>
        <begin position="195"/>
        <end position="213"/>
    </location>
</feature>
<proteinExistence type="predicted"/>
<evidence type="ECO:0000313" key="3">
    <source>
        <dbReference type="EMBL" id="BCS87619.1"/>
    </source>
</evidence>
<keyword evidence="1" id="KW-0812">Transmembrane</keyword>
<organism evidence="3 4">
    <name type="scientific">Pseudodesulfovibrio sediminis</name>
    <dbReference type="NCBI Taxonomy" id="2810563"/>
    <lineage>
        <taxon>Bacteria</taxon>
        <taxon>Pseudomonadati</taxon>
        <taxon>Thermodesulfobacteriota</taxon>
        <taxon>Desulfovibrionia</taxon>
        <taxon>Desulfovibrionales</taxon>
        <taxon>Desulfovibrionaceae</taxon>
    </lineage>
</organism>
<keyword evidence="4" id="KW-1185">Reference proteome</keyword>
<dbReference type="PANTHER" id="PTHR14969">
    <property type="entry name" value="SPHINGOSINE-1-PHOSPHATE PHOSPHOHYDROLASE"/>
    <property type="match status" value="1"/>
</dbReference>
<dbReference type="PANTHER" id="PTHR14969:SF13">
    <property type="entry name" value="AT30094P"/>
    <property type="match status" value="1"/>
</dbReference>
<feature type="transmembrane region" description="Helical" evidence="1">
    <location>
        <begin position="56"/>
        <end position="79"/>
    </location>
</feature>
<keyword evidence="1" id="KW-1133">Transmembrane helix</keyword>
<reference evidence="3" key="1">
    <citation type="journal article" date="2022" name="Arch. Microbiol.">
        <title>Pseudodesulfovibrio sediminis sp. nov., a mesophilic and neutrophilic sulfate-reducing bacterium isolated from sediment of a brackish lake.</title>
        <authorList>
            <person name="Takahashi A."/>
            <person name="Kojima H."/>
            <person name="Watanabe M."/>
            <person name="Fukui M."/>
        </authorList>
    </citation>
    <scope>NUCLEOTIDE SEQUENCE</scope>
    <source>
        <strain evidence="3">SF6</strain>
    </source>
</reference>
<dbReference type="InterPro" id="IPR000326">
    <property type="entry name" value="PAP2/HPO"/>
</dbReference>
<dbReference type="Gene3D" id="1.20.144.10">
    <property type="entry name" value="Phosphatidic acid phosphatase type 2/haloperoxidase"/>
    <property type="match status" value="1"/>
</dbReference>
<dbReference type="Proteomes" id="UP001053296">
    <property type="component" value="Chromosome"/>
</dbReference>
<feature type="transmembrane region" description="Helical" evidence="1">
    <location>
        <begin position="156"/>
        <end position="175"/>
    </location>
</feature>
<dbReference type="SUPFAM" id="SSF48317">
    <property type="entry name" value="Acid phosphatase/Vanadium-dependent haloperoxidase"/>
    <property type="match status" value="1"/>
</dbReference>
<evidence type="ECO:0000313" key="4">
    <source>
        <dbReference type="Proteomes" id="UP001053296"/>
    </source>
</evidence>
<evidence type="ECO:0000259" key="2">
    <source>
        <dbReference type="SMART" id="SM00014"/>
    </source>
</evidence>
<dbReference type="Pfam" id="PF01569">
    <property type="entry name" value="PAP2"/>
    <property type="match status" value="1"/>
</dbReference>
<sequence length="226" mass="25587">MIFIALTSGSVALPAKADYNYEKFRENTMFFATPALDLQLFLLINQQWRLGIFDTIMPILSSMGVLALCMGALFCLAIWKGGKRQIIFFLILLTGMALSDFTTKTMKAQVYRVRPLNTLAGTHYVENGAWQTRPTTFVRTKERGTSYPSAHASTTMCLAVLAILLWPMLKLWPLILPMLVGYSRVYLGKHYPTDVLAGWLCGLVVAGVVWLVWKEIERRYLPPKRT</sequence>
<name>A0ABN6EQV7_9BACT</name>
<dbReference type="InterPro" id="IPR036938">
    <property type="entry name" value="PAP2/HPO_sf"/>
</dbReference>
<feature type="domain" description="Phosphatidic acid phosphatase type 2/haloperoxidase" evidence="2">
    <location>
        <begin position="89"/>
        <end position="210"/>
    </location>
</feature>
<accession>A0ABN6EQV7</accession>
<evidence type="ECO:0000256" key="1">
    <source>
        <dbReference type="SAM" id="Phobius"/>
    </source>
</evidence>
<dbReference type="EMBL" id="AP024485">
    <property type="protein sequence ID" value="BCS87619.1"/>
    <property type="molecule type" value="Genomic_DNA"/>
</dbReference>